<organism evidence="1">
    <name type="scientific">marine sediment metagenome</name>
    <dbReference type="NCBI Taxonomy" id="412755"/>
    <lineage>
        <taxon>unclassified sequences</taxon>
        <taxon>metagenomes</taxon>
        <taxon>ecological metagenomes</taxon>
    </lineage>
</organism>
<dbReference type="AlphaFoldDB" id="X0V5Y3"/>
<proteinExistence type="predicted"/>
<sequence>MKDTRVYLLHIRDAIVQIESYTEGGREEFFNNKCPLPSHISYLTSTIYSLSSVL</sequence>
<evidence type="ECO:0000313" key="1">
    <source>
        <dbReference type="EMBL" id="GAG13604.1"/>
    </source>
</evidence>
<gene>
    <name evidence="1" type="ORF">S01H1_33917</name>
</gene>
<comment type="caution">
    <text evidence="1">The sequence shown here is derived from an EMBL/GenBank/DDBJ whole genome shotgun (WGS) entry which is preliminary data.</text>
</comment>
<name>X0V5Y3_9ZZZZ</name>
<reference evidence="1" key="1">
    <citation type="journal article" date="2014" name="Front. Microbiol.">
        <title>High frequency of phylogenetically diverse reductive dehalogenase-homologous genes in deep subseafloor sedimentary metagenomes.</title>
        <authorList>
            <person name="Kawai M."/>
            <person name="Futagami T."/>
            <person name="Toyoda A."/>
            <person name="Takaki Y."/>
            <person name="Nishi S."/>
            <person name="Hori S."/>
            <person name="Arai W."/>
            <person name="Tsubouchi T."/>
            <person name="Morono Y."/>
            <person name="Uchiyama I."/>
            <person name="Ito T."/>
            <person name="Fujiyama A."/>
            <person name="Inagaki F."/>
            <person name="Takami H."/>
        </authorList>
    </citation>
    <scope>NUCLEOTIDE SEQUENCE</scope>
    <source>
        <strain evidence="1">Expedition CK06-06</strain>
    </source>
</reference>
<dbReference type="EMBL" id="BARS01021086">
    <property type="protein sequence ID" value="GAG13604.1"/>
    <property type="molecule type" value="Genomic_DNA"/>
</dbReference>
<protein>
    <submittedName>
        <fullName evidence="1">Uncharacterized protein</fullName>
    </submittedName>
</protein>
<accession>X0V5Y3</accession>